<evidence type="ECO:0000313" key="2">
    <source>
        <dbReference type="Proteomes" id="UP001595632"/>
    </source>
</evidence>
<evidence type="ECO:0000313" key="1">
    <source>
        <dbReference type="EMBL" id="MFC3145279.1"/>
    </source>
</evidence>
<dbReference type="EMBL" id="JBHRTB010000010">
    <property type="protein sequence ID" value="MFC3145279.1"/>
    <property type="molecule type" value="Genomic_DNA"/>
</dbReference>
<dbReference type="Pfam" id="PF09234">
    <property type="entry name" value="DUF1963"/>
    <property type="match status" value="1"/>
</dbReference>
<reference evidence="2" key="1">
    <citation type="journal article" date="2019" name="Int. J. Syst. Evol. Microbiol.">
        <title>The Global Catalogue of Microorganisms (GCM) 10K type strain sequencing project: providing services to taxonomists for standard genome sequencing and annotation.</title>
        <authorList>
            <consortium name="The Broad Institute Genomics Platform"/>
            <consortium name="The Broad Institute Genome Sequencing Center for Infectious Disease"/>
            <person name="Wu L."/>
            <person name="Ma J."/>
        </authorList>
    </citation>
    <scope>NUCLEOTIDE SEQUENCE [LARGE SCALE GENOMIC DNA]</scope>
    <source>
        <strain evidence="2">KCTC 52366</strain>
    </source>
</reference>
<gene>
    <name evidence="1" type="ORF">ACFOGP_21345</name>
</gene>
<name>A0ABV7GUF3_9RHOB</name>
<accession>A0ABV7GUF3</accession>
<dbReference type="Proteomes" id="UP001595632">
    <property type="component" value="Unassembled WGS sequence"/>
</dbReference>
<proteinExistence type="predicted"/>
<dbReference type="RefSeq" id="WP_275634649.1">
    <property type="nucleotide sequence ID" value="NZ_JARGYD010000010.1"/>
</dbReference>
<protein>
    <submittedName>
        <fullName evidence="1">DUF1963 domain-containing protein</fullName>
    </submittedName>
</protein>
<sequence length="428" mass="47456">MRILKQLFAGRKKQATAEPEEADFVMGLIENEVTTLEMQQAAKADAGPSVMLTPAVPLPARDAAGWFGGSPKLPKDVQWPEIDGTSLCFVAQIDLTKVPQNIWSGVGPRQGQFAFFIHPTELAAKVLHIGGKLEKRSGPSPVDSHWWRNHYDNLPPVSTHFPEWPVQLDACVGALPEPAGWEKGKAPGFPKPFMAETFDLTNRAHHPFDERTLGLLIDGIENELNVRQASLSKFLEDKKLKNEVAEALKALLTTVQSSSSELLKIKEDLAPYTANFDHQSVEPHLHALDGLASGHTVYHKDDEDGYADIEVAHGKLIKYSGGFLQLLERHAKYAYVDTPEKLTPVAKAWFESRWAFDAVYERGGMSHPPHGFIYTPHGPSTPNEVLLELPTSDLIGWIWGDMYSVVLTISRDDLANGKYENITVDITN</sequence>
<dbReference type="InterPro" id="IPR035948">
    <property type="entry name" value="YwqG-like_sf"/>
</dbReference>
<keyword evidence="2" id="KW-1185">Reference proteome</keyword>
<dbReference type="Gene3D" id="2.30.320.10">
    <property type="entry name" value="YwqG-like"/>
    <property type="match status" value="1"/>
</dbReference>
<organism evidence="1 2">
    <name type="scientific">Psychromarinibacter halotolerans</name>
    <dbReference type="NCBI Taxonomy" id="1775175"/>
    <lineage>
        <taxon>Bacteria</taxon>
        <taxon>Pseudomonadati</taxon>
        <taxon>Pseudomonadota</taxon>
        <taxon>Alphaproteobacteria</taxon>
        <taxon>Rhodobacterales</taxon>
        <taxon>Paracoccaceae</taxon>
        <taxon>Psychromarinibacter</taxon>
    </lineage>
</organism>
<dbReference type="InterPro" id="IPR015315">
    <property type="entry name" value="DUF1963"/>
</dbReference>
<comment type="caution">
    <text evidence="1">The sequence shown here is derived from an EMBL/GenBank/DDBJ whole genome shotgun (WGS) entry which is preliminary data.</text>
</comment>
<dbReference type="SUPFAM" id="SSF103032">
    <property type="entry name" value="Hypothetical protein YwqG"/>
    <property type="match status" value="1"/>
</dbReference>